<dbReference type="EMBL" id="JBHSFW010000012">
    <property type="protein sequence ID" value="MFC4619839.1"/>
    <property type="molecule type" value="Genomic_DNA"/>
</dbReference>
<protein>
    <recommendedName>
        <fullName evidence="4">Spore coat protein</fullName>
    </recommendedName>
</protein>
<evidence type="ECO:0000313" key="3">
    <source>
        <dbReference type="Proteomes" id="UP001596022"/>
    </source>
</evidence>
<dbReference type="Proteomes" id="UP001596022">
    <property type="component" value="Unassembled WGS sequence"/>
</dbReference>
<evidence type="ECO:0008006" key="4">
    <source>
        <dbReference type="Google" id="ProtNLM"/>
    </source>
</evidence>
<organism evidence="2 3">
    <name type="scientific">Camelliibacillus cellulosilyticus</name>
    <dbReference type="NCBI Taxonomy" id="2174486"/>
    <lineage>
        <taxon>Bacteria</taxon>
        <taxon>Bacillati</taxon>
        <taxon>Bacillota</taxon>
        <taxon>Bacilli</taxon>
        <taxon>Bacillales</taxon>
        <taxon>Sporolactobacillaceae</taxon>
        <taxon>Camelliibacillus</taxon>
    </lineage>
</organism>
<feature type="region of interest" description="Disordered" evidence="1">
    <location>
        <begin position="1"/>
        <end position="23"/>
    </location>
</feature>
<dbReference type="RefSeq" id="WP_376846930.1">
    <property type="nucleotide sequence ID" value="NZ_JBHSFW010000012.1"/>
</dbReference>
<comment type="caution">
    <text evidence="2">The sequence shown here is derived from an EMBL/GenBank/DDBJ whole genome shotgun (WGS) entry which is preliminary data.</text>
</comment>
<accession>A0ABV9GQH2</accession>
<evidence type="ECO:0000256" key="1">
    <source>
        <dbReference type="SAM" id="MobiDB-lite"/>
    </source>
</evidence>
<gene>
    <name evidence="2" type="ORF">ACFO4N_14095</name>
</gene>
<sequence length="157" mass="16468">MNTNNDHYAVPYGTEGQSTGYGDVNDVSGPSGQAVRQAAPSYPMSSAQTGYSDYQNQRIWPSGMGGFGSYGGWPGGMYGGYPGGGMYGGYPGGFYGGYPGMYGGGYPGGGWYGGYPGGAWHGGGYHGGWHDGYPYWHGGYGGHMGYPWMPYAGTRFD</sequence>
<name>A0ABV9GQH2_9BACL</name>
<keyword evidence="3" id="KW-1185">Reference proteome</keyword>
<evidence type="ECO:0000313" key="2">
    <source>
        <dbReference type="EMBL" id="MFC4619839.1"/>
    </source>
</evidence>
<reference evidence="3" key="1">
    <citation type="journal article" date="2019" name="Int. J. Syst. Evol. Microbiol.">
        <title>The Global Catalogue of Microorganisms (GCM) 10K type strain sequencing project: providing services to taxonomists for standard genome sequencing and annotation.</title>
        <authorList>
            <consortium name="The Broad Institute Genomics Platform"/>
            <consortium name="The Broad Institute Genome Sequencing Center for Infectious Disease"/>
            <person name="Wu L."/>
            <person name="Ma J."/>
        </authorList>
    </citation>
    <scope>NUCLEOTIDE SEQUENCE [LARGE SCALE GENOMIC DNA]</scope>
    <source>
        <strain evidence="3">CGMCC 1.16306</strain>
    </source>
</reference>
<proteinExistence type="predicted"/>